<dbReference type="GeneID" id="3855048"/>
<gene>
    <name evidence="1" type="ORF">CA615_00190</name>
</gene>
<comment type="caution">
    <text evidence="1">The sequence shown here is derived from an EMBL/GenBank/DDBJ whole genome shotgun (WGS) entry which is preliminary data.</text>
</comment>
<organism evidence="1 2">
    <name type="scientific">Methanosphaera stadtmanae</name>
    <dbReference type="NCBI Taxonomy" id="2317"/>
    <lineage>
        <taxon>Archaea</taxon>
        <taxon>Methanobacteriati</taxon>
        <taxon>Methanobacteriota</taxon>
        <taxon>Methanomada group</taxon>
        <taxon>Methanobacteria</taxon>
        <taxon>Methanobacteriales</taxon>
        <taxon>Methanobacteriaceae</taxon>
        <taxon>Methanosphaera</taxon>
    </lineage>
</organism>
<evidence type="ECO:0000313" key="1">
    <source>
        <dbReference type="EMBL" id="RAP03843.1"/>
    </source>
</evidence>
<dbReference type="EMBL" id="NGJK01000004">
    <property type="protein sequence ID" value="RAP03843.1"/>
    <property type="molecule type" value="Genomic_DNA"/>
</dbReference>
<protein>
    <submittedName>
        <fullName evidence="1">Uncharacterized protein</fullName>
    </submittedName>
</protein>
<dbReference type="RefSeq" id="WP_011405658.1">
    <property type="nucleotide sequence ID" value="NZ_CATZNA010000008.1"/>
</dbReference>
<name>A0A328Q2U6_9EURY</name>
<dbReference type="AlphaFoldDB" id="A0A328Q2U6"/>
<evidence type="ECO:0000313" key="2">
    <source>
        <dbReference type="Proteomes" id="UP000248557"/>
    </source>
</evidence>
<dbReference type="Proteomes" id="UP000248557">
    <property type="component" value="Unassembled WGS sequence"/>
</dbReference>
<accession>A0A328Q2U6</accession>
<proteinExistence type="predicted"/>
<sequence length="109" mass="13404">MINYETYRYRFIDLKENKGIKEVEIILHNDDEMTIEYSGKNGFNKEEFDYPLFNRKEKDESTSWFIYRVEEIIDTDFELLDELRMPIQADEKELTHTIRKQVEIYCFKN</sequence>
<reference evidence="1 2" key="1">
    <citation type="submission" date="2017-05" db="EMBL/GenBank/DDBJ databases">
        <title>Host range expansion of the Methanosphaera genus to humans and monogastric animals involves recent and extensive reduction in genome content.</title>
        <authorList>
            <person name="Hoedt E.C."/>
            <person name="Volmer J.G."/>
            <person name="Parks D.H."/>
            <person name="Rosewarne C.P."/>
            <person name="Denman S.E."/>
            <person name="Mcsweeney C.S."/>
            <person name="O Cuiv P."/>
            <person name="Hugenholtz P."/>
            <person name="Tyson G.W."/>
            <person name="Morrison M."/>
        </authorList>
    </citation>
    <scope>NUCLEOTIDE SEQUENCE [LARGE SCALE GENOMIC DNA]</scope>
    <source>
        <strain evidence="1 2">PA5</strain>
    </source>
</reference>